<keyword evidence="4" id="KW-1185">Reference proteome</keyword>
<dbReference type="InterPro" id="IPR006076">
    <property type="entry name" value="FAD-dep_OxRdtase"/>
</dbReference>
<evidence type="ECO:0000256" key="1">
    <source>
        <dbReference type="ARBA" id="ARBA00023002"/>
    </source>
</evidence>
<dbReference type="SUPFAM" id="SSF51905">
    <property type="entry name" value="FAD/NAD(P)-binding domain"/>
    <property type="match status" value="1"/>
</dbReference>
<dbReference type="Gene3D" id="3.30.9.10">
    <property type="entry name" value="D-Amino Acid Oxidase, subunit A, domain 2"/>
    <property type="match status" value="1"/>
</dbReference>
<feature type="domain" description="FAD dependent oxidoreductase" evidence="2">
    <location>
        <begin position="22"/>
        <end position="415"/>
    </location>
</feature>
<dbReference type="RefSeq" id="WP_209738974.1">
    <property type="nucleotide sequence ID" value="NZ_CP072611.1"/>
</dbReference>
<keyword evidence="1 3" id="KW-0560">Oxidoreductase</keyword>
<dbReference type="Gene3D" id="3.50.50.60">
    <property type="entry name" value="FAD/NAD(P)-binding domain"/>
    <property type="match status" value="2"/>
</dbReference>
<gene>
    <name evidence="3" type="ORF">ACFSKQ_12030</name>
</gene>
<evidence type="ECO:0000259" key="2">
    <source>
        <dbReference type="Pfam" id="PF01266"/>
    </source>
</evidence>
<dbReference type="InterPro" id="IPR036188">
    <property type="entry name" value="FAD/NAD-bd_sf"/>
</dbReference>
<protein>
    <submittedName>
        <fullName evidence="3">NAD(P)/FAD-dependent oxidoreductase</fullName>
        <ecNumber evidence="3">1.-.-.-</ecNumber>
    </submittedName>
</protein>
<reference evidence="4" key="1">
    <citation type="journal article" date="2019" name="Int. J. Syst. Evol. Microbiol.">
        <title>The Global Catalogue of Microorganisms (GCM) 10K type strain sequencing project: providing services to taxonomists for standard genome sequencing and annotation.</title>
        <authorList>
            <consortium name="The Broad Institute Genomics Platform"/>
            <consortium name="The Broad Institute Genome Sequencing Center for Infectious Disease"/>
            <person name="Wu L."/>
            <person name="Ma J."/>
        </authorList>
    </citation>
    <scope>NUCLEOTIDE SEQUENCE [LARGE SCALE GENOMIC DNA]</scope>
    <source>
        <strain evidence="4">ZS-35-S2</strain>
    </source>
</reference>
<dbReference type="Proteomes" id="UP001597371">
    <property type="component" value="Unassembled WGS sequence"/>
</dbReference>
<dbReference type="GO" id="GO:0016491">
    <property type="term" value="F:oxidoreductase activity"/>
    <property type="evidence" value="ECO:0007669"/>
    <property type="project" value="UniProtKB-KW"/>
</dbReference>
<evidence type="ECO:0000313" key="3">
    <source>
        <dbReference type="EMBL" id="MFD2238183.1"/>
    </source>
</evidence>
<name>A0ABW5CQR6_9HYPH</name>
<evidence type="ECO:0000313" key="4">
    <source>
        <dbReference type="Proteomes" id="UP001597371"/>
    </source>
</evidence>
<organism evidence="3 4">
    <name type="scientific">Aureimonas populi</name>
    <dbReference type="NCBI Taxonomy" id="1701758"/>
    <lineage>
        <taxon>Bacteria</taxon>
        <taxon>Pseudomonadati</taxon>
        <taxon>Pseudomonadota</taxon>
        <taxon>Alphaproteobacteria</taxon>
        <taxon>Hyphomicrobiales</taxon>
        <taxon>Aurantimonadaceae</taxon>
        <taxon>Aureimonas</taxon>
    </lineage>
</organism>
<dbReference type="PANTHER" id="PTHR13847:SF289">
    <property type="entry name" value="GLYCINE OXIDASE"/>
    <property type="match status" value="1"/>
</dbReference>
<proteinExistence type="predicted"/>
<dbReference type="EC" id="1.-.-.-" evidence="3"/>
<accession>A0ABW5CQR6</accession>
<sequence>MLPGLATPSILPPLAAVQRTSVGVIGAGVVGLSSALWLQKAGHRVTLADPAPPVAGGSYEQASSFGNACTMAFGACIPVASPGILRALPRMLLDRHGPLSINWSDLTGLMPWLASFLRAASPVAVSRIAGVLGSLLRLAEAGQAPLFEDARATHLKRPTGCLYLYRSARSFARAQPEIALRRREGVRMRILEQDEVRAREPNLAPLYHKGLLFEDAYSIDNPLAYAQQLLRCFIDRGGEVVTARVRTIDRGTDGLTIRCEDRSIRSDHAVLAAGAWSGGIARSFGDHIRLSTERGYHVMFPGEGGLLSAPTCYPEHGFYMTPLGEGLRAAGTVELGGLDKPAREERTQVIERVTRELLPCIGKAGRTWLGFRPSMPDSLPVIGRSPSDARIIHAFGHGHIGLTLAGITGRLVADMIGGQPPLVDLTPLRADRF</sequence>
<dbReference type="PANTHER" id="PTHR13847">
    <property type="entry name" value="SARCOSINE DEHYDROGENASE-RELATED"/>
    <property type="match status" value="1"/>
</dbReference>
<dbReference type="EMBL" id="JBHUIJ010000015">
    <property type="protein sequence ID" value="MFD2238183.1"/>
    <property type="molecule type" value="Genomic_DNA"/>
</dbReference>
<dbReference type="Pfam" id="PF01266">
    <property type="entry name" value="DAO"/>
    <property type="match status" value="1"/>
</dbReference>
<dbReference type="SUPFAM" id="SSF54373">
    <property type="entry name" value="FAD-linked reductases, C-terminal domain"/>
    <property type="match status" value="1"/>
</dbReference>
<comment type="caution">
    <text evidence="3">The sequence shown here is derived from an EMBL/GenBank/DDBJ whole genome shotgun (WGS) entry which is preliminary data.</text>
</comment>